<name>A0A4T0IJJ6_WALIC</name>
<dbReference type="AlphaFoldDB" id="A0A4T0IJJ6"/>
<gene>
    <name evidence="1" type="ORF">E3P86_03579</name>
</gene>
<accession>A0A4T0IJJ6</accession>
<sequence length="573" mass="65517">MMLSLNSSVARVIPPTSTFAKSFTVTRHRYQWNYLTPSTDPDFTLFEPTDLHTLSNTPQVNNPPPCSVLKKMAREHQFIAAREILSDLRKMHVRIRQSHYYTVAAIDRLLHNDMDGTLAWIPLIPSRSFHSSHILHVFFSTNPSNLDALALLGQNLYLNSNQVTHILAHLTRFSQSTYNVVRYLEEQELKSSIWHNKRDVLLNQLALTRRFDDLHSTLYRWQNTDEHGNKINESFQQYVPSAFTAKLIIQEGIKNNAKGKLLRQAQQIMSKYYPQEALKLSKSPTLGPRSSSNQVEQQLAQELSLLQPNYKTVRQLEESLFADASLPSAKAIASLVLYYQNKLHTTYIAPRLKALRELYLPIGIPKTLIPTKASLKFEDMLATYKNKSQPLLLWPDPFALGAAYASILIMNKNDMSLHNNLWSNLMSPPVSTSNRFNFIIPPSMRPDSMSCLPFLHAFSTKHSADRVREALEDMAAKGIPFAMEGVVTLLRAYASRNRILNVQMMLRWLQHQDSSFNIPHWTPPNDTQLDTIISHILPFAPERSQTRAYLDMLLQQNGEIETSKTKHATMLAN</sequence>
<dbReference type="Proteomes" id="UP000310689">
    <property type="component" value="Unassembled WGS sequence"/>
</dbReference>
<proteinExistence type="predicted"/>
<reference evidence="1 2" key="1">
    <citation type="submission" date="2019-03" db="EMBL/GenBank/DDBJ databases">
        <title>Sequencing 23 genomes of Wallemia ichthyophaga.</title>
        <authorList>
            <person name="Gostincar C."/>
        </authorList>
    </citation>
    <scope>NUCLEOTIDE SEQUENCE [LARGE SCALE GENOMIC DNA]</scope>
    <source>
        <strain evidence="1 2">EXF-6200</strain>
    </source>
</reference>
<protein>
    <submittedName>
        <fullName evidence="1">Uncharacterized protein</fullName>
    </submittedName>
</protein>
<dbReference type="EMBL" id="SPOI01000276">
    <property type="protein sequence ID" value="TIB29978.1"/>
    <property type="molecule type" value="Genomic_DNA"/>
</dbReference>
<comment type="caution">
    <text evidence="1">The sequence shown here is derived from an EMBL/GenBank/DDBJ whole genome shotgun (WGS) entry which is preliminary data.</text>
</comment>
<evidence type="ECO:0000313" key="2">
    <source>
        <dbReference type="Proteomes" id="UP000310689"/>
    </source>
</evidence>
<organism evidence="1 2">
    <name type="scientific">Wallemia ichthyophaga</name>
    <dbReference type="NCBI Taxonomy" id="245174"/>
    <lineage>
        <taxon>Eukaryota</taxon>
        <taxon>Fungi</taxon>
        <taxon>Dikarya</taxon>
        <taxon>Basidiomycota</taxon>
        <taxon>Wallemiomycotina</taxon>
        <taxon>Wallemiomycetes</taxon>
        <taxon>Wallemiales</taxon>
        <taxon>Wallemiaceae</taxon>
        <taxon>Wallemia</taxon>
    </lineage>
</organism>
<evidence type="ECO:0000313" key="1">
    <source>
        <dbReference type="EMBL" id="TIB29978.1"/>
    </source>
</evidence>